<dbReference type="RefSeq" id="WP_316972924.1">
    <property type="nucleotide sequence ID" value="NZ_JAWIIJ010000003.1"/>
</dbReference>
<feature type="transmembrane region" description="Helical" evidence="1">
    <location>
        <begin position="34"/>
        <end position="54"/>
    </location>
</feature>
<feature type="domain" description="HPP transmembrane region" evidence="2">
    <location>
        <begin position="12"/>
        <end position="153"/>
    </location>
</feature>
<accession>A0ABU3VUX1</accession>
<comment type="caution">
    <text evidence="3">The sequence shown here is derived from an EMBL/GenBank/DDBJ whole genome shotgun (WGS) entry which is preliminary data.</text>
</comment>
<dbReference type="Pfam" id="PF04982">
    <property type="entry name" value="TM_HPP"/>
    <property type="match status" value="1"/>
</dbReference>
<keyword evidence="1" id="KW-1133">Transmembrane helix</keyword>
<feature type="transmembrane region" description="Helical" evidence="1">
    <location>
        <begin position="61"/>
        <end position="77"/>
    </location>
</feature>
<feature type="transmembrane region" description="Helical" evidence="1">
    <location>
        <begin position="12"/>
        <end position="28"/>
    </location>
</feature>
<gene>
    <name evidence="3" type="ORF">RYS15_05220</name>
</gene>
<sequence length="157" mass="16443">MNLSLTANKTPLIAGLGAAVCITLLSSLSNLDSALWLMAPFGATMVILFGLPASPLAQPRNIVLGHVLTAAIGLAVADLLGLTPWSLGLAVGLAVTVMLLTDTTHPPAGANPLLIMLAGEDWHFLLTPVALGAVTIVAFGYGYHRWVSHQPYPQRWS</sequence>
<keyword evidence="1" id="KW-0472">Membrane</keyword>
<evidence type="ECO:0000259" key="2">
    <source>
        <dbReference type="Pfam" id="PF04982"/>
    </source>
</evidence>
<keyword evidence="4" id="KW-1185">Reference proteome</keyword>
<feature type="transmembrane region" description="Helical" evidence="1">
    <location>
        <begin position="122"/>
        <end position="143"/>
    </location>
</feature>
<protein>
    <submittedName>
        <fullName evidence="3">HPP family protein</fullName>
    </submittedName>
</protein>
<name>A0ABU3VUX1_9GAMM</name>
<dbReference type="PANTHER" id="PTHR33741">
    <property type="entry name" value="TRANSMEMBRANE PROTEIN DDB_G0269096-RELATED"/>
    <property type="match status" value="1"/>
</dbReference>
<reference evidence="3 4" key="1">
    <citation type="submission" date="2023-10" db="EMBL/GenBank/DDBJ databases">
        <title>Characteristics and mechanism of a salt-tolerant marine origin heterotrophic nitrifying- aerobic denitrifying bacteria Marinobacter xestospongiae HN1.</title>
        <authorList>
            <person name="Qi R."/>
        </authorList>
    </citation>
    <scope>NUCLEOTIDE SEQUENCE [LARGE SCALE GENOMIC DNA]</scope>
    <source>
        <strain evidence="3 4">HN1</strain>
    </source>
</reference>
<evidence type="ECO:0000313" key="4">
    <source>
        <dbReference type="Proteomes" id="UP001269819"/>
    </source>
</evidence>
<organism evidence="3 4">
    <name type="scientific">Marinobacter xestospongiae</name>
    <dbReference type="NCBI Taxonomy" id="994319"/>
    <lineage>
        <taxon>Bacteria</taxon>
        <taxon>Pseudomonadati</taxon>
        <taxon>Pseudomonadota</taxon>
        <taxon>Gammaproteobacteria</taxon>
        <taxon>Pseudomonadales</taxon>
        <taxon>Marinobacteraceae</taxon>
        <taxon>Marinobacter</taxon>
    </lineage>
</organism>
<dbReference type="InterPro" id="IPR058581">
    <property type="entry name" value="TM_HPP"/>
</dbReference>
<dbReference type="EMBL" id="JAWIIJ010000003">
    <property type="protein sequence ID" value="MDV2078071.1"/>
    <property type="molecule type" value="Genomic_DNA"/>
</dbReference>
<proteinExistence type="predicted"/>
<dbReference type="PANTHER" id="PTHR33741:SF5">
    <property type="entry name" value="TRANSMEMBRANE PROTEIN DDB_G0269096-RELATED"/>
    <property type="match status" value="1"/>
</dbReference>
<evidence type="ECO:0000313" key="3">
    <source>
        <dbReference type="EMBL" id="MDV2078071.1"/>
    </source>
</evidence>
<evidence type="ECO:0000256" key="1">
    <source>
        <dbReference type="SAM" id="Phobius"/>
    </source>
</evidence>
<keyword evidence="1" id="KW-0812">Transmembrane</keyword>
<dbReference type="InterPro" id="IPR007065">
    <property type="entry name" value="HPP"/>
</dbReference>
<dbReference type="Proteomes" id="UP001269819">
    <property type="component" value="Unassembled WGS sequence"/>
</dbReference>